<dbReference type="SUPFAM" id="SSF63829">
    <property type="entry name" value="Calcium-dependent phosphotriesterase"/>
    <property type="match status" value="1"/>
</dbReference>
<gene>
    <name evidence="2" type="ORF">BJ508DRAFT_413126</name>
</gene>
<feature type="region of interest" description="Disordered" evidence="1">
    <location>
        <begin position="1"/>
        <end position="36"/>
    </location>
</feature>
<dbReference type="Gene3D" id="2.120.10.30">
    <property type="entry name" value="TolB, C-terminal domain"/>
    <property type="match status" value="1"/>
</dbReference>
<name>A0A3N4ICF5_ASCIM</name>
<dbReference type="AlphaFoldDB" id="A0A3N4ICF5"/>
<organism evidence="2 3">
    <name type="scientific">Ascobolus immersus RN42</name>
    <dbReference type="NCBI Taxonomy" id="1160509"/>
    <lineage>
        <taxon>Eukaryota</taxon>
        <taxon>Fungi</taxon>
        <taxon>Dikarya</taxon>
        <taxon>Ascomycota</taxon>
        <taxon>Pezizomycotina</taxon>
        <taxon>Pezizomycetes</taxon>
        <taxon>Pezizales</taxon>
        <taxon>Ascobolaceae</taxon>
        <taxon>Ascobolus</taxon>
    </lineage>
</organism>
<dbReference type="EMBL" id="ML119662">
    <property type="protein sequence ID" value="RPA83783.1"/>
    <property type="molecule type" value="Genomic_DNA"/>
</dbReference>
<dbReference type="InterPro" id="IPR011042">
    <property type="entry name" value="6-blade_b-propeller_TolB-like"/>
</dbReference>
<evidence type="ECO:0000313" key="3">
    <source>
        <dbReference type="Proteomes" id="UP000275078"/>
    </source>
</evidence>
<protein>
    <recommendedName>
        <fullName evidence="4">Calcium-dependent phosphotriesterase</fullName>
    </recommendedName>
</protein>
<evidence type="ECO:0000313" key="2">
    <source>
        <dbReference type="EMBL" id="RPA83783.1"/>
    </source>
</evidence>
<dbReference type="PANTHER" id="PTHR11799">
    <property type="entry name" value="PARAOXONASE"/>
    <property type="match status" value="1"/>
</dbReference>
<sequence>MSVSEPKTGSKPDRYPSKTTGSAPRTARKRAPPADSSILQPHHIKLILLVFALSALYKSLSNRIPYFFSPTASPTSNTTCKKHHPTLLENCEDFRPIASSPGSILLSCDPARRQWQPQQSRFPESPQGSVYLWNINTPEKEPILIDVPQAGDDFHPLGLATFPLTPEESGPGGFDTRVFVIDHARKAPKVHVFDLNPTKAETRPIRVIMDARLNSPNSLVAENSTSFFVTNDGFFSRKSVTGLVLEAVSGWPLSEVVRVNFGVDALDRQGHPAVGHVATVGLGNGIEYDRERRTLWVASMTHGLYSFLLPEEREAYPLPLKGQWTKVFRTSMTPDNLMIAGRKLYVAEHGSLKKLFASSGAEDAASAPKVPSWVVSLELPPLDNADSDAEVLAGDAAWWGRKEAVKIGKSNGGLRMEEKRWEEVLEDDGSLYGSVTTGGVVSGKLVAVGLLEEGALVCEKA</sequence>
<dbReference type="InterPro" id="IPR051288">
    <property type="entry name" value="Serum_paraoxonase/arylesterase"/>
</dbReference>
<evidence type="ECO:0008006" key="4">
    <source>
        <dbReference type="Google" id="ProtNLM"/>
    </source>
</evidence>
<dbReference type="Proteomes" id="UP000275078">
    <property type="component" value="Unassembled WGS sequence"/>
</dbReference>
<reference evidence="2 3" key="1">
    <citation type="journal article" date="2018" name="Nat. Ecol. Evol.">
        <title>Pezizomycetes genomes reveal the molecular basis of ectomycorrhizal truffle lifestyle.</title>
        <authorList>
            <person name="Murat C."/>
            <person name="Payen T."/>
            <person name="Noel B."/>
            <person name="Kuo A."/>
            <person name="Morin E."/>
            <person name="Chen J."/>
            <person name="Kohler A."/>
            <person name="Krizsan K."/>
            <person name="Balestrini R."/>
            <person name="Da Silva C."/>
            <person name="Montanini B."/>
            <person name="Hainaut M."/>
            <person name="Levati E."/>
            <person name="Barry K.W."/>
            <person name="Belfiori B."/>
            <person name="Cichocki N."/>
            <person name="Clum A."/>
            <person name="Dockter R.B."/>
            <person name="Fauchery L."/>
            <person name="Guy J."/>
            <person name="Iotti M."/>
            <person name="Le Tacon F."/>
            <person name="Lindquist E.A."/>
            <person name="Lipzen A."/>
            <person name="Malagnac F."/>
            <person name="Mello A."/>
            <person name="Molinier V."/>
            <person name="Miyauchi S."/>
            <person name="Poulain J."/>
            <person name="Riccioni C."/>
            <person name="Rubini A."/>
            <person name="Sitrit Y."/>
            <person name="Splivallo R."/>
            <person name="Traeger S."/>
            <person name="Wang M."/>
            <person name="Zifcakova L."/>
            <person name="Wipf D."/>
            <person name="Zambonelli A."/>
            <person name="Paolocci F."/>
            <person name="Nowrousian M."/>
            <person name="Ottonello S."/>
            <person name="Baldrian P."/>
            <person name="Spatafora J.W."/>
            <person name="Henrissat B."/>
            <person name="Nagy L.G."/>
            <person name="Aury J.M."/>
            <person name="Wincker P."/>
            <person name="Grigoriev I.V."/>
            <person name="Bonfante P."/>
            <person name="Martin F.M."/>
        </authorList>
    </citation>
    <scope>NUCLEOTIDE SEQUENCE [LARGE SCALE GENOMIC DNA]</scope>
    <source>
        <strain evidence="2 3">RN42</strain>
    </source>
</reference>
<keyword evidence="3" id="KW-1185">Reference proteome</keyword>
<proteinExistence type="predicted"/>
<dbReference type="OrthoDB" id="5307922at2759"/>
<accession>A0A3N4ICF5</accession>
<evidence type="ECO:0000256" key="1">
    <source>
        <dbReference type="SAM" id="MobiDB-lite"/>
    </source>
</evidence>
<dbReference type="PANTHER" id="PTHR11799:SF30">
    <property type="entry name" value="SERUM PARAOXONASE_ARYLESTERASE 2"/>
    <property type="match status" value="1"/>
</dbReference>